<comment type="caution">
    <text evidence="1">The sequence shown here is derived from an EMBL/GenBank/DDBJ whole genome shotgun (WGS) entry which is preliminary data.</text>
</comment>
<proteinExistence type="predicted"/>
<sequence>FDLSSISIESYTALAIATGPHFNPHPDGIEMCNYYKNYYIYATCNNPSAHFLRSEMEGSKDNSTCKDSPHDRFIVVVGKCILCTAGR</sequence>
<reference evidence="1" key="1">
    <citation type="submission" date="2021-07" db="EMBL/GenBank/DDBJ databases">
        <authorList>
            <person name="Branca A.L. A."/>
        </authorList>
    </citation>
    <scope>NUCLEOTIDE SEQUENCE</scope>
</reference>
<name>A0A9W4IYG9_9EURO</name>
<dbReference type="Proteomes" id="UP001152646">
    <property type="component" value="Unassembled WGS sequence"/>
</dbReference>
<feature type="non-terminal residue" evidence="1">
    <location>
        <position position="1"/>
    </location>
</feature>
<organism evidence="1 2">
    <name type="scientific">Penicillium salamii</name>
    <dbReference type="NCBI Taxonomy" id="1612424"/>
    <lineage>
        <taxon>Eukaryota</taxon>
        <taxon>Fungi</taxon>
        <taxon>Dikarya</taxon>
        <taxon>Ascomycota</taxon>
        <taxon>Pezizomycotina</taxon>
        <taxon>Eurotiomycetes</taxon>
        <taxon>Eurotiomycetidae</taxon>
        <taxon>Eurotiales</taxon>
        <taxon>Aspergillaceae</taxon>
        <taxon>Penicillium</taxon>
    </lineage>
</organism>
<evidence type="ECO:0000313" key="2">
    <source>
        <dbReference type="Proteomes" id="UP001152646"/>
    </source>
</evidence>
<dbReference type="OrthoDB" id="65434at2759"/>
<dbReference type="AlphaFoldDB" id="A0A9W4IYG9"/>
<gene>
    <name evidence="1" type="ORF">PSALAMII_LOCUS4605</name>
</gene>
<protein>
    <submittedName>
        <fullName evidence="1">Uncharacterized protein</fullName>
    </submittedName>
</protein>
<accession>A0A9W4IYG9</accession>
<evidence type="ECO:0000313" key="1">
    <source>
        <dbReference type="EMBL" id="CAG8368106.1"/>
    </source>
</evidence>
<dbReference type="EMBL" id="CAJVPA010000180">
    <property type="protein sequence ID" value="CAG8368106.1"/>
    <property type="molecule type" value="Genomic_DNA"/>
</dbReference>